<dbReference type="PANTHER" id="PTHR40252">
    <property type="entry name" value="BLR0328 PROTEIN"/>
    <property type="match status" value="1"/>
</dbReference>
<keyword evidence="4" id="KW-1185">Reference proteome</keyword>
<reference evidence="3 4" key="2">
    <citation type="journal article" date="2016" name="Int. J. Syst. Evol. Microbiol.">
        <title>Paenibacillus bovis sp. nov., isolated from raw yak (Bos grunniens) milk.</title>
        <authorList>
            <person name="Gao C."/>
            <person name="Han J."/>
            <person name="Liu Z."/>
            <person name="Xu X."/>
            <person name="Hang F."/>
            <person name="Wu Z."/>
        </authorList>
    </citation>
    <scope>NUCLEOTIDE SEQUENCE [LARGE SCALE GENOMIC DNA]</scope>
    <source>
        <strain evidence="3 4">BD3526</strain>
    </source>
</reference>
<dbReference type="OrthoDB" id="9770293at2"/>
<dbReference type="KEGG" id="pbv:AR543_19215"/>
<dbReference type="AlphaFoldDB" id="A0A172ZJY6"/>
<reference evidence="4" key="1">
    <citation type="submission" date="2015-10" db="EMBL/GenBank/DDBJ databases">
        <title>Genome of Paenibacillus bovis sp. nov.</title>
        <authorList>
            <person name="Wu Z."/>
            <person name="Gao C."/>
            <person name="Liu Z."/>
            <person name="Zheng H."/>
        </authorList>
    </citation>
    <scope>NUCLEOTIDE SEQUENCE [LARGE SCALE GENOMIC DNA]</scope>
    <source>
        <strain evidence="4">BD3526</strain>
    </source>
</reference>
<protein>
    <recommendedName>
        <fullName evidence="5">FIST domain-containing protein</fullName>
    </recommendedName>
</protein>
<dbReference type="InterPro" id="IPR019494">
    <property type="entry name" value="FIST_C"/>
</dbReference>
<accession>A0A172ZJY6</accession>
<gene>
    <name evidence="3" type="ORF">AR543_19215</name>
</gene>
<dbReference type="Proteomes" id="UP000078148">
    <property type="component" value="Chromosome"/>
</dbReference>
<name>A0A172ZJY6_9BACL</name>
<dbReference type="Pfam" id="PF10442">
    <property type="entry name" value="FIST_C"/>
    <property type="match status" value="1"/>
</dbReference>
<evidence type="ECO:0000259" key="2">
    <source>
        <dbReference type="SMART" id="SM01204"/>
    </source>
</evidence>
<evidence type="ECO:0000259" key="1">
    <source>
        <dbReference type="SMART" id="SM00897"/>
    </source>
</evidence>
<sequence length="343" mass="39001">MKSLYFKTTGQAREYIQSNPDKGIVLFTTVENVKEMSTFATEHVILCSTAGEYTSEGFKEGVISGFAYQRDLVDVIEIKSPAILSIDELQSGYNKVRNNKNAFMFILYDGLSGQEESVMTTLFFMDEKFKVIGGSSGDYVKFKETAVYIGSRKVNGVALYFNWPRRTQLLKENLYYTTGQRLLVTDAEPLNRLVRTFNNRPAAVEYANVLGIPENQLEKAFMNNPLGKVIKDSTYITSPMKVNPDKSITFYSQIAPNTYVDVLQPLDVHQCFQETLNAMEFKPAFILSVHCILRSLKFKSENTWKSLDDKLLSVSRNQAGFISYGEQIHNKHFNQTMVLLAFE</sequence>
<feature type="domain" description="FIST" evidence="1">
    <location>
        <begin position="19"/>
        <end position="201"/>
    </location>
</feature>
<evidence type="ECO:0000313" key="4">
    <source>
        <dbReference type="Proteomes" id="UP000078148"/>
    </source>
</evidence>
<dbReference type="EMBL" id="CP013023">
    <property type="protein sequence ID" value="ANF97936.1"/>
    <property type="molecule type" value="Genomic_DNA"/>
</dbReference>
<dbReference type="InterPro" id="IPR013702">
    <property type="entry name" value="FIST_domain_N"/>
</dbReference>
<dbReference type="SMART" id="SM01204">
    <property type="entry name" value="FIST_C"/>
    <property type="match status" value="1"/>
</dbReference>
<feature type="domain" description="FIST C-domain" evidence="2">
    <location>
        <begin position="202"/>
        <end position="330"/>
    </location>
</feature>
<dbReference type="STRING" id="1616788.AR543_19215"/>
<organism evidence="3 4">
    <name type="scientific">Paenibacillus bovis</name>
    <dbReference type="NCBI Taxonomy" id="1616788"/>
    <lineage>
        <taxon>Bacteria</taxon>
        <taxon>Bacillati</taxon>
        <taxon>Bacillota</taxon>
        <taxon>Bacilli</taxon>
        <taxon>Bacillales</taxon>
        <taxon>Paenibacillaceae</taxon>
        <taxon>Paenibacillus</taxon>
    </lineage>
</organism>
<dbReference type="PANTHER" id="PTHR40252:SF2">
    <property type="entry name" value="BLR0328 PROTEIN"/>
    <property type="match status" value="1"/>
</dbReference>
<evidence type="ECO:0008006" key="5">
    <source>
        <dbReference type="Google" id="ProtNLM"/>
    </source>
</evidence>
<evidence type="ECO:0000313" key="3">
    <source>
        <dbReference type="EMBL" id="ANF97936.1"/>
    </source>
</evidence>
<dbReference type="SMART" id="SM00897">
    <property type="entry name" value="FIST"/>
    <property type="match status" value="1"/>
</dbReference>
<dbReference type="RefSeq" id="WP_060536030.1">
    <property type="nucleotide sequence ID" value="NZ_CP013023.1"/>
</dbReference>
<proteinExistence type="predicted"/>
<dbReference type="Pfam" id="PF08495">
    <property type="entry name" value="FIST"/>
    <property type="match status" value="1"/>
</dbReference>